<keyword evidence="1" id="KW-0812">Transmembrane</keyword>
<accession>A0ABP7DDT8</accession>
<dbReference type="RefSeq" id="WP_344812222.1">
    <property type="nucleotide sequence ID" value="NZ_BAAAYX010000004.1"/>
</dbReference>
<protein>
    <recommendedName>
        <fullName evidence="1">SURF1-like protein</fullName>
    </recommendedName>
</protein>
<keyword evidence="1" id="KW-1003">Cell membrane</keyword>
<comment type="caution">
    <text evidence="2">The sequence shown here is derived from an EMBL/GenBank/DDBJ whole genome shotgun (WGS) entry which is preliminary data.</text>
</comment>
<comment type="subcellular location">
    <subcellularLocation>
        <location evidence="1">Cell membrane</location>
        <topology evidence="1">Multi-pass membrane protein</topology>
    </subcellularLocation>
</comment>
<comment type="caution">
    <text evidence="1">Lacks conserved residue(s) required for the propagation of feature annotation.</text>
</comment>
<keyword evidence="1" id="KW-0472">Membrane</keyword>
<dbReference type="EMBL" id="BAAAYX010000004">
    <property type="protein sequence ID" value="GAA3703151.1"/>
    <property type="molecule type" value="Genomic_DNA"/>
</dbReference>
<sequence>MTLLQQIGIITLGCVLAGGMALLGVWQLQVYARQGAEASASRASQPPVPLADVAPAASRVTDGYGLSVQTRGRYDPTLQVLVPAESNGPADTLGRLRVVTGLRQADGSTVAVVRGLVPGGTTAAPAPPTGEVTQTGVLLPSEEAADGLPTTGGGTVLPSVRVPLLAQTWPGPMVDGFIVLSAADARAGGLEPAPLLLPEGQGRLRNGAYAAQWWIFGLFAVVMSARIARDLGRRSELDTPLTLIR</sequence>
<dbReference type="CDD" id="cd06662">
    <property type="entry name" value="SURF1"/>
    <property type="match status" value="1"/>
</dbReference>
<reference evidence="3" key="1">
    <citation type="journal article" date="2019" name="Int. J. Syst. Evol. Microbiol.">
        <title>The Global Catalogue of Microorganisms (GCM) 10K type strain sequencing project: providing services to taxonomists for standard genome sequencing and annotation.</title>
        <authorList>
            <consortium name="The Broad Institute Genomics Platform"/>
            <consortium name="The Broad Institute Genome Sequencing Center for Infectious Disease"/>
            <person name="Wu L."/>
            <person name="Ma J."/>
        </authorList>
    </citation>
    <scope>NUCLEOTIDE SEQUENCE [LARGE SCALE GENOMIC DNA]</scope>
    <source>
        <strain evidence="3">JCM 16548</strain>
    </source>
</reference>
<name>A0ABP7DDT8_9ACTN</name>
<proteinExistence type="inferred from homology"/>
<evidence type="ECO:0000256" key="1">
    <source>
        <dbReference type="RuleBase" id="RU363076"/>
    </source>
</evidence>
<keyword evidence="1" id="KW-1133">Transmembrane helix</keyword>
<organism evidence="2 3">
    <name type="scientific">Microlunatus aurantiacus</name>
    <dbReference type="NCBI Taxonomy" id="446786"/>
    <lineage>
        <taxon>Bacteria</taxon>
        <taxon>Bacillati</taxon>
        <taxon>Actinomycetota</taxon>
        <taxon>Actinomycetes</taxon>
        <taxon>Propionibacteriales</taxon>
        <taxon>Propionibacteriaceae</taxon>
        <taxon>Microlunatus</taxon>
    </lineage>
</organism>
<evidence type="ECO:0000313" key="2">
    <source>
        <dbReference type="EMBL" id="GAA3703151.1"/>
    </source>
</evidence>
<dbReference type="InterPro" id="IPR002994">
    <property type="entry name" value="Surf1/Shy1"/>
</dbReference>
<feature type="transmembrane region" description="Helical" evidence="1">
    <location>
        <begin position="7"/>
        <end position="26"/>
    </location>
</feature>
<gene>
    <name evidence="2" type="ORF">GCM10022204_20440</name>
</gene>
<keyword evidence="3" id="KW-1185">Reference proteome</keyword>
<evidence type="ECO:0000313" key="3">
    <source>
        <dbReference type="Proteomes" id="UP001500051"/>
    </source>
</evidence>
<dbReference type="Proteomes" id="UP001500051">
    <property type="component" value="Unassembled WGS sequence"/>
</dbReference>
<comment type="similarity">
    <text evidence="1">Belongs to the SURF1 family.</text>
</comment>
<dbReference type="Pfam" id="PF02104">
    <property type="entry name" value="SURF1"/>
    <property type="match status" value="1"/>
</dbReference>